<dbReference type="EC" id="3.-.-.-" evidence="2"/>
<dbReference type="OrthoDB" id="252464at2"/>
<protein>
    <submittedName>
        <fullName evidence="2">AB hydrolase superfamily protein YdjP</fullName>
        <ecNumber evidence="2">3.-.-.-</ecNumber>
    </submittedName>
</protein>
<feature type="domain" description="AB hydrolase-1" evidence="1">
    <location>
        <begin position="12"/>
        <end position="243"/>
    </location>
</feature>
<dbReference type="GO" id="GO:0016787">
    <property type="term" value="F:hydrolase activity"/>
    <property type="evidence" value="ECO:0007669"/>
    <property type="project" value="UniProtKB-KW"/>
</dbReference>
<dbReference type="AlphaFoldDB" id="A0A5B9WDT6"/>
<dbReference type="InterPro" id="IPR000073">
    <property type="entry name" value="AB_hydrolase_1"/>
</dbReference>
<dbReference type="Pfam" id="PF00561">
    <property type="entry name" value="Abhydrolase_1"/>
    <property type="match status" value="1"/>
</dbReference>
<name>A0A5B9WDT6_9BACT</name>
<sequence>MRLAYSDTRSSPIVVLLHGFPLSRAMWDGQVEALGAVCRVIAPDLRGHGESESPEGVYTMDAMADDVIELLDALGIDRPVVLGGLSMGGYVALSLALRHPARICGLMLMDTRAAADTPETARGREETARTVLHEGDGHSMIETMIPRLFGKATREKLPHKVGAMLAVMERTAPQGIAGALRGMAARPDRRGELGRIAIPTLVLVGEDDVVAPVDEAREIAGMIPDARLVVIPAAGHLAPFENPAATNAAILGFLAEIPARAAAAPA</sequence>
<dbReference type="InterPro" id="IPR050266">
    <property type="entry name" value="AB_hydrolase_sf"/>
</dbReference>
<dbReference type="Proteomes" id="UP000324233">
    <property type="component" value="Chromosome"/>
</dbReference>
<dbReference type="InterPro" id="IPR000639">
    <property type="entry name" value="Epox_hydrolase-like"/>
</dbReference>
<evidence type="ECO:0000259" key="1">
    <source>
        <dbReference type="Pfam" id="PF00561"/>
    </source>
</evidence>
<dbReference type="EMBL" id="CP042997">
    <property type="protein sequence ID" value="QEH38235.1"/>
    <property type="molecule type" value="Genomic_DNA"/>
</dbReference>
<evidence type="ECO:0000313" key="3">
    <source>
        <dbReference type="Proteomes" id="UP000324233"/>
    </source>
</evidence>
<evidence type="ECO:0000313" key="2">
    <source>
        <dbReference type="EMBL" id="QEH38235.1"/>
    </source>
</evidence>
<organism evidence="2 3">
    <name type="scientific">Aquisphaera giovannonii</name>
    <dbReference type="NCBI Taxonomy" id="406548"/>
    <lineage>
        <taxon>Bacteria</taxon>
        <taxon>Pseudomonadati</taxon>
        <taxon>Planctomycetota</taxon>
        <taxon>Planctomycetia</taxon>
        <taxon>Isosphaerales</taxon>
        <taxon>Isosphaeraceae</taxon>
        <taxon>Aquisphaera</taxon>
    </lineage>
</organism>
<proteinExistence type="predicted"/>
<dbReference type="RefSeq" id="WP_148597697.1">
    <property type="nucleotide sequence ID" value="NZ_CP042997.1"/>
</dbReference>
<dbReference type="PANTHER" id="PTHR43798">
    <property type="entry name" value="MONOACYLGLYCEROL LIPASE"/>
    <property type="match status" value="1"/>
</dbReference>
<dbReference type="PRINTS" id="PR00111">
    <property type="entry name" value="ABHYDROLASE"/>
</dbReference>
<dbReference type="InterPro" id="IPR029058">
    <property type="entry name" value="AB_hydrolase_fold"/>
</dbReference>
<keyword evidence="3" id="KW-1185">Reference proteome</keyword>
<keyword evidence="2" id="KW-0378">Hydrolase</keyword>
<dbReference type="KEGG" id="agv:OJF2_68330"/>
<dbReference type="PRINTS" id="PR00412">
    <property type="entry name" value="EPOXHYDRLASE"/>
</dbReference>
<gene>
    <name evidence="2" type="primary">ydjP</name>
    <name evidence="2" type="ORF">OJF2_68330</name>
</gene>
<reference evidence="2 3" key="1">
    <citation type="submission" date="2019-08" db="EMBL/GenBank/DDBJ databases">
        <title>Deep-cultivation of Planctomycetes and their phenomic and genomic characterization uncovers novel biology.</title>
        <authorList>
            <person name="Wiegand S."/>
            <person name="Jogler M."/>
            <person name="Boedeker C."/>
            <person name="Pinto D."/>
            <person name="Vollmers J."/>
            <person name="Rivas-Marin E."/>
            <person name="Kohn T."/>
            <person name="Peeters S.H."/>
            <person name="Heuer A."/>
            <person name="Rast P."/>
            <person name="Oberbeckmann S."/>
            <person name="Bunk B."/>
            <person name="Jeske O."/>
            <person name="Meyerdierks A."/>
            <person name="Storesund J.E."/>
            <person name="Kallscheuer N."/>
            <person name="Luecker S."/>
            <person name="Lage O.M."/>
            <person name="Pohl T."/>
            <person name="Merkel B.J."/>
            <person name="Hornburger P."/>
            <person name="Mueller R.-W."/>
            <person name="Bruemmer F."/>
            <person name="Labrenz M."/>
            <person name="Spormann A.M."/>
            <person name="Op den Camp H."/>
            <person name="Overmann J."/>
            <person name="Amann R."/>
            <person name="Jetten M.S.M."/>
            <person name="Mascher T."/>
            <person name="Medema M.H."/>
            <person name="Devos D.P."/>
            <person name="Kaster A.-K."/>
            <person name="Ovreas L."/>
            <person name="Rohde M."/>
            <person name="Galperin M.Y."/>
            <person name="Jogler C."/>
        </authorList>
    </citation>
    <scope>NUCLEOTIDE SEQUENCE [LARGE SCALE GENOMIC DNA]</scope>
    <source>
        <strain evidence="2 3">OJF2</strain>
    </source>
</reference>
<dbReference type="Gene3D" id="3.40.50.1820">
    <property type="entry name" value="alpha/beta hydrolase"/>
    <property type="match status" value="1"/>
</dbReference>
<dbReference type="SUPFAM" id="SSF53474">
    <property type="entry name" value="alpha/beta-Hydrolases"/>
    <property type="match status" value="1"/>
</dbReference>
<accession>A0A5B9WDT6</accession>